<feature type="transmembrane region" description="Helical" evidence="12">
    <location>
        <begin position="213"/>
        <end position="234"/>
    </location>
</feature>
<feature type="transmembrane region" description="Helical" evidence="12">
    <location>
        <begin position="301"/>
        <end position="318"/>
    </location>
</feature>
<dbReference type="EMBL" id="JADDUC020000013">
    <property type="protein sequence ID" value="KAI1235083.1"/>
    <property type="molecule type" value="Genomic_DNA"/>
</dbReference>
<comment type="catalytic activity">
    <reaction evidence="7">
        <text>urea(in) = urea(out)</text>
        <dbReference type="Rhea" id="RHEA:32799"/>
        <dbReference type="ChEBI" id="CHEBI:16199"/>
    </reaction>
</comment>
<evidence type="ECO:0000256" key="9">
    <source>
        <dbReference type="ARBA" id="ARBA00049405"/>
    </source>
</evidence>
<comment type="similarity">
    <text evidence="2 10">Belongs to the MIP/aquaporin (TC 1.A.8) family.</text>
</comment>
<keyword evidence="6 12" id="KW-0472">Membrane</keyword>
<evidence type="ECO:0000256" key="12">
    <source>
        <dbReference type="SAM" id="Phobius"/>
    </source>
</evidence>
<dbReference type="PRINTS" id="PR02021">
    <property type="entry name" value="AQUAPORIN9"/>
</dbReference>
<feature type="transmembrane region" description="Helical" evidence="12">
    <location>
        <begin position="139"/>
        <end position="158"/>
    </location>
</feature>
<feature type="region of interest" description="Disordered" evidence="11">
    <location>
        <begin position="452"/>
        <end position="473"/>
    </location>
</feature>
<evidence type="ECO:0000256" key="8">
    <source>
        <dbReference type="ARBA" id="ARBA00034651"/>
    </source>
</evidence>
<dbReference type="EMBL" id="JADDUC010000003">
    <property type="protein sequence ID" value="KAG0135723.1"/>
    <property type="molecule type" value="Genomic_DNA"/>
</dbReference>
<feature type="non-terminal residue" evidence="13">
    <location>
        <position position="1"/>
    </location>
</feature>
<protein>
    <submittedName>
        <fullName evidence="13">Aquaporin-9</fullName>
    </submittedName>
</protein>
<evidence type="ECO:0000256" key="5">
    <source>
        <dbReference type="ARBA" id="ARBA00022989"/>
    </source>
</evidence>
<dbReference type="InterPro" id="IPR023271">
    <property type="entry name" value="Aquaporin-like"/>
</dbReference>
<evidence type="ECO:0000313" key="15">
    <source>
        <dbReference type="Proteomes" id="UP000618051"/>
    </source>
</evidence>
<comment type="subcellular location">
    <subcellularLocation>
        <location evidence="1">Membrane</location>
        <topology evidence="1">Multi-pass membrane protein</topology>
    </subcellularLocation>
</comment>
<evidence type="ECO:0000256" key="6">
    <source>
        <dbReference type="ARBA" id="ARBA00023136"/>
    </source>
</evidence>
<dbReference type="PANTHER" id="PTHR43829">
    <property type="entry name" value="AQUAPORIN OR AQUAGLYCEROPORIN RELATED"/>
    <property type="match status" value="1"/>
</dbReference>
<feature type="transmembrane region" description="Helical" evidence="12">
    <location>
        <begin position="352"/>
        <end position="374"/>
    </location>
</feature>
<gene>
    <name evidence="14" type="ORF">IHE44_0002714</name>
    <name evidence="13" type="ORF">IHE44_005271</name>
</gene>
<organism evidence="13">
    <name type="scientific">Lamprotornis superbus</name>
    <dbReference type="NCBI Taxonomy" id="245042"/>
    <lineage>
        <taxon>Eukaryota</taxon>
        <taxon>Metazoa</taxon>
        <taxon>Chordata</taxon>
        <taxon>Craniata</taxon>
        <taxon>Vertebrata</taxon>
        <taxon>Euteleostomi</taxon>
        <taxon>Archelosauria</taxon>
        <taxon>Archosauria</taxon>
        <taxon>Dinosauria</taxon>
        <taxon>Saurischia</taxon>
        <taxon>Theropoda</taxon>
        <taxon>Coelurosauria</taxon>
        <taxon>Aves</taxon>
        <taxon>Neognathae</taxon>
        <taxon>Neoaves</taxon>
        <taxon>Telluraves</taxon>
        <taxon>Australaves</taxon>
        <taxon>Passeriformes</taxon>
        <taxon>Sturnidae</taxon>
        <taxon>Lamprotornis</taxon>
    </lineage>
</organism>
<keyword evidence="15" id="KW-1185">Reference proteome</keyword>
<dbReference type="FunFam" id="1.20.1080.10:FF:000005">
    <property type="entry name" value="Aquaporin 3"/>
    <property type="match status" value="1"/>
</dbReference>
<dbReference type="GO" id="GO:0015250">
    <property type="term" value="F:water channel activity"/>
    <property type="evidence" value="ECO:0007669"/>
    <property type="project" value="TreeGrafter"/>
</dbReference>
<dbReference type="InterPro" id="IPR000425">
    <property type="entry name" value="MIP"/>
</dbReference>
<comment type="caution">
    <text evidence="13">The sequence shown here is derived from an EMBL/GenBank/DDBJ whole genome shotgun (WGS) entry which is preliminary data.</text>
</comment>
<dbReference type="Proteomes" id="UP000618051">
    <property type="component" value="Unassembled WGS sequence"/>
</dbReference>
<dbReference type="InterPro" id="IPR022357">
    <property type="entry name" value="MIP_CS"/>
</dbReference>
<dbReference type="GO" id="GO:0015254">
    <property type="term" value="F:glycerol channel activity"/>
    <property type="evidence" value="ECO:0007669"/>
    <property type="project" value="TreeGrafter"/>
</dbReference>
<dbReference type="CDD" id="cd00333">
    <property type="entry name" value="MIP"/>
    <property type="match status" value="1"/>
</dbReference>
<reference evidence="14" key="3">
    <citation type="submission" date="2022-01" db="EMBL/GenBank/DDBJ databases">
        <authorList>
            <person name="Rubenstein D.R."/>
        </authorList>
    </citation>
    <scope>NUCLEOTIDE SEQUENCE</scope>
    <source>
        <strain evidence="14">SS15</strain>
        <tissue evidence="14">Liver</tissue>
    </source>
</reference>
<dbReference type="InterPro" id="IPR015685">
    <property type="entry name" value="Aquaporin_9"/>
</dbReference>
<evidence type="ECO:0000256" key="11">
    <source>
        <dbReference type="SAM" id="MobiDB-lite"/>
    </source>
</evidence>
<evidence type="ECO:0000256" key="3">
    <source>
        <dbReference type="ARBA" id="ARBA00022448"/>
    </source>
</evidence>
<evidence type="ECO:0000256" key="10">
    <source>
        <dbReference type="RuleBase" id="RU000477"/>
    </source>
</evidence>
<evidence type="ECO:0000256" key="4">
    <source>
        <dbReference type="ARBA" id="ARBA00022692"/>
    </source>
</evidence>
<evidence type="ECO:0000313" key="14">
    <source>
        <dbReference type="EMBL" id="KAI1235083.1"/>
    </source>
</evidence>
<name>A0A835P5G5_9PASS</name>
<dbReference type="SUPFAM" id="SSF81338">
    <property type="entry name" value="Aquaporin-like"/>
    <property type="match status" value="1"/>
</dbReference>
<feature type="transmembrane region" description="Helical" evidence="12">
    <location>
        <begin position="170"/>
        <end position="192"/>
    </location>
</feature>
<keyword evidence="3 10" id="KW-0813">Transport</keyword>
<dbReference type="GO" id="GO:0015204">
    <property type="term" value="F:urea transmembrane transporter activity"/>
    <property type="evidence" value="ECO:0007669"/>
    <property type="project" value="TreeGrafter"/>
</dbReference>
<dbReference type="PRINTS" id="PR00783">
    <property type="entry name" value="MINTRINSICP"/>
</dbReference>
<feature type="non-terminal residue" evidence="13">
    <location>
        <position position="473"/>
    </location>
</feature>
<proteinExistence type="inferred from homology"/>
<reference evidence="14 15" key="2">
    <citation type="journal article" date="2021" name="J. Hered.">
        <title>Feather Gene Expression Elucidates the Developmental Basis of Plumage Iridescence in African Starlings.</title>
        <authorList>
            <person name="Rubenstein D.R."/>
            <person name="Corvelo A."/>
            <person name="MacManes M.D."/>
            <person name="Maia R."/>
            <person name="Narzisi G."/>
            <person name="Rousaki A."/>
            <person name="Vandenabeele P."/>
            <person name="Shawkey M.D."/>
            <person name="Solomon J."/>
        </authorList>
    </citation>
    <scope>NUCLEOTIDE SEQUENCE [LARGE SCALE GENOMIC DNA]</scope>
    <source>
        <strain evidence="14">SS15</strain>
    </source>
</reference>
<sequence length="473" mass="50644">WCGVKAFKLPYTGYSRGLPKGGPSCLCHRQDLKSRTGAVLQQCPRLCPGVPGSGSTSTGAAICCSISSGCSTAQRFQNHLRAQCCLDAEGEKEKRRNLIVNLQGTRAIEEAKMSRKSKRSLKEKFSLKNSLAKEALSEFLGTFILIALGCGCVGQAVLSRGAHGGPMTVSVGFAMAVTIAVYVSGGVSGGHINPAVSLAMCVTGRLKWTKLPIYILAQLLGAFVGAAAVFGIYYNAFMEYSDGKLEVTGPNATAQIFATYPAPYLSLVNGFADQVMSTAVLLLAIFAIFDTKNNSVPKGLEPIAVGLLIIVLTCSLGMNSGCAMNPARDLGPRLFTAIAGWGMEVFTAGNNWWWVPIVAPLLGGVLGAMIYIIFIEVHHSDPQSGEENENTNLNLFRCAFWIQFIPVEMAQQEAAAVQRCLQNTAVRTCLSIWVDQIFVTACLDHTPCDAMPNSRQKRDRNSRSSKALLAAAP</sequence>
<dbReference type="AlphaFoldDB" id="A0A835P5G5"/>
<keyword evidence="4 10" id="KW-0812">Transmembrane</keyword>
<reference evidence="13" key="1">
    <citation type="submission" date="2020-10" db="EMBL/GenBank/DDBJ databases">
        <title>Feather gene expression reveals the developmental basis of iridescence in African starlings.</title>
        <authorList>
            <person name="Rubenstein D.R."/>
        </authorList>
    </citation>
    <scope>NUCLEOTIDE SEQUENCE</scope>
    <source>
        <strain evidence="13">SS15</strain>
        <tissue evidence="13">Liver</tissue>
    </source>
</reference>
<evidence type="ECO:0000313" key="13">
    <source>
        <dbReference type="EMBL" id="KAG0135723.1"/>
    </source>
</evidence>
<dbReference type="PANTHER" id="PTHR43829:SF6">
    <property type="entry name" value="AQUAPORIN-9"/>
    <property type="match status" value="1"/>
</dbReference>
<dbReference type="Pfam" id="PF00230">
    <property type="entry name" value="MIP"/>
    <property type="match status" value="1"/>
</dbReference>
<accession>A0A835P5G5</accession>
<keyword evidence="5 12" id="KW-1133">Transmembrane helix</keyword>
<dbReference type="Gene3D" id="1.20.1080.10">
    <property type="entry name" value="Glycerol uptake facilitator protein"/>
    <property type="match status" value="1"/>
</dbReference>
<evidence type="ECO:0000256" key="1">
    <source>
        <dbReference type="ARBA" id="ARBA00004141"/>
    </source>
</evidence>
<dbReference type="OrthoDB" id="3222at2759"/>
<dbReference type="NCBIfam" id="TIGR00861">
    <property type="entry name" value="MIP"/>
    <property type="match status" value="1"/>
</dbReference>
<dbReference type="GO" id="GO:0016323">
    <property type="term" value="C:basolateral plasma membrane"/>
    <property type="evidence" value="ECO:0007669"/>
    <property type="project" value="TreeGrafter"/>
</dbReference>
<evidence type="ECO:0000256" key="7">
    <source>
        <dbReference type="ARBA" id="ARBA00033993"/>
    </source>
</evidence>
<dbReference type="PROSITE" id="PS00221">
    <property type="entry name" value="MIP"/>
    <property type="match status" value="1"/>
</dbReference>
<dbReference type="InterPro" id="IPR050363">
    <property type="entry name" value="MIP/Aquaporin"/>
</dbReference>
<comment type="catalytic activity">
    <reaction evidence="9">
        <text>glycerol(in) = glycerol(out)</text>
        <dbReference type="Rhea" id="RHEA:29675"/>
        <dbReference type="ChEBI" id="CHEBI:17754"/>
    </reaction>
</comment>
<feature type="transmembrane region" description="Helical" evidence="12">
    <location>
        <begin position="271"/>
        <end position="289"/>
    </location>
</feature>
<comment type="catalytic activity">
    <reaction evidence="8">
        <text>H2O(in) = H2O(out)</text>
        <dbReference type="Rhea" id="RHEA:29667"/>
        <dbReference type="ChEBI" id="CHEBI:15377"/>
    </reaction>
</comment>
<evidence type="ECO:0000256" key="2">
    <source>
        <dbReference type="ARBA" id="ARBA00006175"/>
    </source>
</evidence>